<accession>A0A1H8AUF1</accession>
<dbReference type="STRING" id="1173111.SAMN05444955_101358"/>
<gene>
    <name evidence="3" type="ORF">SAMN05444955_101358</name>
</gene>
<dbReference type="PANTHER" id="PTHR30404:SF0">
    <property type="entry name" value="N-ACETYLMURAMOYL-L-ALANINE AMIDASE AMIC"/>
    <property type="match status" value="1"/>
</dbReference>
<reference evidence="3 4" key="1">
    <citation type="submission" date="2016-10" db="EMBL/GenBank/DDBJ databases">
        <authorList>
            <person name="de Groot N.N."/>
        </authorList>
    </citation>
    <scope>NUCLEOTIDE SEQUENCE [LARGE SCALE GENOMIC DNA]</scope>
    <source>
        <strain evidence="3 4">DSM 46701</strain>
    </source>
</reference>
<evidence type="ECO:0000313" key="4">
    <source>
        <dbReference type="Proteomes" id="UP000199695"/>
    </source>
</evidence>
<evidence type="ECO:0000313" key="3">
    <source>
        <dbReference type="EMBL" id="SEM74315.1"/>
    </source>
</evidence>
<dbReference type="InterPro" id="IPR050695">
    <property type="entry name" value="N-acetylmuramoyl_amidase_3"/>
</dbReference>
<dbReference type="Pfam" id="PF01520">
    <property type="entry name" value="Amidase_3"/>
    <property type="match status" value="1"/>
</dbReference>
<dbReference type="InterPro" id="IPR002508">
    <property type="entry name" value="MurNAc-LAA_cat"/>
</dbReference>
<dbReference type="OrthoDB" id="9763643at2"/>
<dbReference type="GO" id="GO:0030288">
    <property type="term" value="C:outer membrane-bounded periplasmic space"/>
    <property type="evidence" value="ECO:0007669"/>
    <property type="project" value="TreeGrafter"/>
</dbReference>
<sequence>MTVKIMIDPGHGGNDPGAMGNGLREKDLTLAISKAIKKELVNYEGVEVRLTREDDRYLSLADRCAMANRWGADFFLSIHINSGGGNGFESYVYRAASAKSRTAQDQIHAAVTAVTNAKGWKDRGKKEAGFYVIKNTRMPALLTENGFIDTEGNADDLKQAGFIQALAVAHAKGIAAAFGLKRKAATPTPEQKIEDRYDMSYLKGYELEGLRSSRHADELMPYLEWAMDAHAQCVLILRRDFDLRHLQNALNKMFPDNVPKS</sequence>
<organism evidence="3 4">
    <name type="scientific">Lihuaxuella thermophila</name>
    <dbReference type="NCBI Taxonomy" id="1173111"/>
    <lineage>
        <taxon>Bacteria</taxon>
        <taxon>Bacillati</taxon>
        <taxon>Bacillota</taxon>
        <taxon>Bacilli</taxon>
        <taxon>Bacillales</taxon>
        <taxon>Thermoactinomycetaceae</taxon>
        <taxon>Lihuaxuella</taxon>
    </lineage>
</organism>
<dbReference type="Gene3D" id="3.40.630.40">
    <property type="entry name" value="Zn-dependent exopeptidases"/>
    <property type="match status" value="1"/>
</dbReference>
<dbReference type="SMART" id="SM00646">
    <property type="entry name" value="Ami_3"/>
    <property type="match status" value="1"/>
</dbReference>
<dbReference type="CDD" id="cd02696">
    <property type="entry name" value="MurNAc-LAA"/>
    <property type="match status" value="1"/>
</dbReference>
<dbReference type="SUPFAM" id="SSF53187">
    <property type="entry name" value="Zn-dependent exopeptidases"/>
    <property type="match status" value="1"/>
</dbReference>
<dbReference type="GO" id="GO:0008745">
    <property type="term" value="F:N-acetylmuramoyl-L-alanine amidase activity"/>
    <property type="evidence" value="ECO:0007669"/>
    <property type="project" value="InterPro"/>
</dbReference>
<dbReference type="AlphaFoldDB" id="A0A1H8AUF1"/>
<dbReference type="GO" id="GO:0009253">
    <property type="term" value="P:peptidoglycan catabolic process"/>
    <property type="evidence" value="ECO:0007669"/>
    <property type="project" value="InterPro"/>
</dbReference>
<keyword evidence="4" id="KW-1185">Reference proteome</keyword>
<protein>
    <submittedName>
        <fullName evidence="3">N-acetylmuramoyl-L-alanine amidase</fullName>
    </submittedName>
</protein>
<dbReference type="Proteomes" id="UP000199695">
    <property type="component" value="Unassembled WGS sequence"/>
</dbReference>
<proteinExistence type="predicted"/>
<evidence type="ECO:0000256" key="1">
    <source>
        <dbReference type="ARBA" id="ARBA00022801"/>
    </source>
</evidence>
<dbReference type="RefSeq" id="WP_089964673.1">
    <property type="nucleotide sequence ID" value="NZ_FOCQ01000001.1"/>
</dbReference>
<dbReference type="EMBL" id="FOCQ01000001">
    <property type="protein sequence ID" value="SEM74315.1"/>
    <property type="molecule type" value="Genomic_DNA"/>
</dbReference>
<evidence type="ECO:0000259" key="2">
    <source>
        <dbReference type="SMART" id="SM00646"/>
    </source>
</evidence>
<keyword evidence="1" id="KW-0378">Hydrolase</keyword>
<dbReference type="PANTHER" id="PTHR30404">
    <property type="entry name" value="N-ACETYLMURAMOYL-L-ALANINE AMIDASE"/>
    <property type="match status" value="1"/>
</dbReference>
<name>A0A1H8AUF1_9BACL</name>
<feature type="domain" description="MurNAc-LAA" evidence="2">
    <location>
        <begin position="64"/>
        <end position="175"/>
    </location>
</feature>